<dbReference type="EMBL" id="KQ245279">
    <property type="protein sequence ID" value="KNC73691.1"/>
    <property type="molecule type" value="Genomic_DNA"/>
</dbReference>
<proteinExistence type="inferred from homology"/>
<dbReference type="STRING" id="667725.A0A0L0FB13"/>
<evidence type="ECO:0000256" key="4">
    <source>
        <dbReference type="ARBA" id="ARBA00022679"/>
    </source>
</evidence>
<dbReference type="FunFam" id="1.20.120.1780:FF:000001">
    <property type="entry name" value="4-hydroxybenzoate octaprenyltransferase"/>
    <property type="match status" value="1"/>
</dbReference>
<evidence type="ECO:0000313" key="8">
    <source>
        <dbReference type="EMBL" id="KNC73691.1"/>
    </source>
</evidence>
<dbReference type="GO" id="GO:0005743">
    <property type="term" value="C:mitochondrial inner membrane"/>
    <property type="evidence" value="ECO:0007669"/>
    <property type="project" value="TreeGrafter"/>
</dbReference>
<dbReference type="PANTHER" id="PTHR11048:SF28">
    <property type="entry name" value="4-HYDROXYBENZOATE POLYPRENYLTRANSFERASE, MITOCHONDRIAL"/>
    <property type="match status" value="1"/>
</dbReference>
<feature type="non-terminal residue" evidence="8">
    <location>
        <position position="1"/>
    </location>
</feature>
<reference evidence="8 9" key="1">
    <citation type="submission" date="2011-02" db="EMBL/GenBank/DDBJ databases">
        <title>The Genome Sequence of Sphaeroforma arctica JP610.</title>
        <authorList>
            <consortium name="The Broad Institute Genome Sequencing Platform"/>
            <person name="Russ C."/>
            <person name="Cuomo C."/>
            <person name="Young S.K."/>
            <person name="Zeng Q."/>
            <person name="Gargeya S."/>
            <person name="Alvarado L."/>
            <person name="Berlin A."/>
            <person name="Chapman S.B."/>
            <person name="Chen Z."/>
            <person name="Freedman E."/>
            <person name="Gellesch M."/>
            <person name="Goldberg J."/>
            <person name="Griggs A."/>
            <person name="Gujja S."/>
            <person name="Heilman E."/>
            <person name="Heiman D."/>
            <person name="Howarth C."/>
            <person name="Mehta T."/>
            <person name="Neiman D."/>
            <person name="Pearson M."/>
            <person name="Roberts A."/>
            <person name="Saif S."/>
            <person name="Shea T."/>
            <person name="Shenoy N."/>
            <person name="Sisk P."/>
            <person name="Stolte C."/>
            <person name="Sykes S."/>
            <person name="White J."/>
            <person name="Yandava C."/>
            <person name="Burger G."/>
            <person name="Gray M.W."/>
            <person name="Holland P.W.H."/>
            <person name="King N."/>
            <person name="Lang F.B.F."/>
            <person name="Roger A.J."/>
            <person name="Ruiz-Trillo I."/>
            <person name="Haas B."/>
            <person name="Nusbaum C."/>
            <person name="Birren B."/>
        </authorList>
    </citation>
    <scope>NUCLEOTIDE SEQUENCE [LARGE SCALE GENOMIC DNA]</scope>
    <source>
        <strain evidence="8 9">JP610</strain>
    </source>
</reference>
<keyword evidence="6" id="KW-1133">Transmembrane helix</keyword>
<dbReference type="AlphaFoldDB" id="A0A0L0FB13"/>
<evidence type="ECO:0000256" key="6">
    <source>
        <dbReference type="ARBA" id="ARBA00022989"/>
    </source>
</evidence>
<organism evidence="8 9">
    <name type="scientific">Sphaeroforma arctica JP610</name>
    <dbReference type="NCBI Taxonomy" id="667725"/>
    <lineage>
        <taxon>Eukaryota</taxon>
        <taxon>Ichthyosporea</taxon>
        <taxon>Ichthyophonida</taxon>
        <taxon>Sphaeroforma</taxon>
    </lineage>
</organism>
<comment type="similarity">
    <text evidence="3">Belongs to the UbiA prenyltransferase family.</text>
</comment>
<dbReference type="InterPro" id="IPR039653">
    <property type="entry name" value="Prenyltransferase"/>
</dbReference>
<dbReference type="GO" id="GO:0006744">
    <property type="term" value="P:ubiquinone biosynthetic process"/>
    <property type="evidence" value="ECO:0007669"/>
    <property type="project" value="TreeGrafter"/>
</dbReference>
<keyword evidence="5" id="KW-0812">Transmembrane</keyword>
<evidence type="ECO:0000313" key="9">
    <source>
        <dbReference type="Proteomes" id="UP000054560"/>
    </source>
</evidence>
<evidence type="ECO:0000256" key="2">
    <source>
        <dbReference type="ARBA" id="ARBA00004141"/>
    </source>
</evidence>
<dbReference type="GO" id="GO:0016765">
    <property type="term" value="F:transferase activity, transferring alkyl or aryl (other than methyl) groups"/>
    <property type="evidence" value="ECO:0007669"/>
    <property type="project" value="TreeGrafter"/>
</dbReference>
<accession>A0A0L0FB13</accession>
<dbReference type="eggNOG" id="KOG1381">
    <property type="taxonomic scope" value="Eukaryota"/>
</dbReference>
<comment type="cofactor">
    <cofactor evidence="1">
        <name>Mg(2+)</name>
        <dbReference type="ChEBI" id="CHEBI:18420"/>
    </cofactor>
</comment>
<keyword evidence="9" id="KW-1185">Reference proteome</keyword>
<dbReference type="PANTHER" id="PTHR11048">
    <property type="entry name" value="PRENYLTRANSFERASES"/>
    <property type="match status" value="1"/>
</dbReference>
<evidence type="ECO:0000256" key="1">
    <source>
        <dbReference type="ARBA" id="ARBA00001946"/>
    </source>
</evidence>
<dbReference type="Proteomes" id="UP000054560">
    <property type="component" value="Unassembled WGS sequence"/>
</dbReference>
<evidence type="ECO:0000256" key="5">
    <source>
        <dbReference type="ARBA" id="ARBA00022692"/>
    </source>
</evidence>
<sequence length="102" mass="10868">QQDKKDDVLVGVKSTALRFGDQTRAYLAGFSGLTVAGLFLAGHNAGMGMPYDIAVTASAAHLTWQVATANFDNPKDCMDKFVSNNWIGCMVFGGILANQLLV</sequence>
<dbReference type="OrthoDB" id="18170at2759"/>
<dbReference type="Gene3D" id="1.20.120.1780">
    <property type="entry name" value="UbiA prenyltransferase"/>
    <property type="match status" value="1"/>
</dbReference>
<dbReference type="RefSeq" id="XP_014147593.1">
    <property type="nucleotide sequence ID" value="XM_014292118.1"/>
</dbReference>
<comment type="subcellular location">
    <subcellularLocation>
        <location evidence="2">Membrane</location>
        <topology evidence="2">Multi-pass membrane protein</topology>
    </subcellularLocation>
</comment>
<dbReference type="GeneID" id="25914255"/>
<name>A0A0L0FB13_9EUKA</name>
<gene>
    <name evidence="8" type="ORF">SARC_13751</name>
</gene>
<evidence type="ECO:0000256" key="3">
    <source>
        <dbReference type="ARBA" id="ARBA00005985"/>
    </source>
</evidence>
<keyword evidence="4" id="KW-0808">Transferase</keyword>
<protein>
    <submittedName>
        <fullName evidence="8">Uncharacterized protein</fullName>
    </submittedName>
</protein>
<evidence type="ECO:0000256" key="7">
    <source>
        <dbReference type="ARBA" id="ARBA00023136"/>
    </source>
</evidence>
<keyword evidence="7" id="KW-0472">Membrane</keyword>